<reference evidence="1 2" key="1">
    <citation type="journal article" date="2024" name="BMC Genomics">
        <title>De novo assembly and annotation of Popillia japonica's genome with initial clues to its potential as an invasive pest.</title>
        <authorList>
            <person name="Cucini C."/>
            <person name="Boschi S."/>
            <person name="Funari R."/>
            <person name="Cardaioli E."/>
            <person name="Iannotti N."/>
            <person name="Marturano G."/>
            <person name="Paoli F."/>
            <person name="Bruttini M."/>
            <person name="Carapelli A."/>
            <person name="Frati F."/>
            <person name="Nardi F."/>
        </authorList>
    </citation>
    <scope>NUCLEOTIDE SEQUENCE [LARGE SCALE GENOMIC DNA]</scope>
    <source>
        <strain evidence="1">DMR45628</strain>
    </source>
</reference>
<accession>A0AAW1N1Q4</accession>
<name>A0AAW1N1Q4_POPJA</name>
<organism evidence="1 2">
    <name type="scientific">Popillia japonica</name>
    <name type="common">Japanese beetle</name>
    <dbReference type="NCBI Taxonomy" id="7064"/>
    <lineage>
        <taxon>Eukaryota</taxon>
        <taxon>Metazoa</taxon>
        <taxon>Ecdysozoa</taxon>
        <taxon>Arthropoda</taxon>
        <taxon>Hexapoda</taxon>
        <taxon>Insecta</taxon>
        <taxon>Pterygota</taxon>
        <taxon>Neoptera</taxon>
        <taxon>Endopterygota</taxon>
        <taxon>Coleoptera</taxon>
        <taxon>Polyphaga</taxon>
        <taxon>Scarabaeiformia</taxon>
        <taxon>Scarabaeidae</taxon>
        <taxon>Rutelinae</taxon>
        <taxon>Popillia</taxon>
    </lineage>
</organism>
<sequence length="91" mass="10601">MTKIKWAQRYLFTTHEQIAKYTPKLERGKIEKGIAYKVDIMEELAAENLKLSIFVKVRDKSHGVIFQSQRDSGYQDAHPQIILKRLQIVGN</sequence>
<gene>
    <name evidence="1" type="ORF">QE152_g4688</name>
</gene>
<proteinExistence type="predicted"/>
<evidence type="ECO:0000313" key="1">
    <source>
        <dbReference type="EMBL" id="KAK9751838.1"/>
    </source>
</evidence>
<comment type="caution">
    <text evidence="1">The sequence shown here is derived from an EMBL/GenBank/DDBJ whole genome shotgun (WGS) entry which is preliminary data.</text>
</comment>
<dbReference type="AlphaFoldDB" id="A0AAW1N1Q4"/>
<dbReference type="Proteomes" id="UP001458880">
    <property type="component" value="Unassembled WGS sequence"/>
</dbReference>
<evidence type="ECO:0000313" key="2">
    <source>
        <dbReference type="Proteomes" id="UP001458880"/>
    </source>
</evidence>
<keyword evidence="2" id="KW-1185">Reference proteome</keyword>
<protein>
    <submittedName>
        <fullName evidence="1">Uncharacterized protein</fullName>
    </submittedName>
</protein>
<dbReference type="EMBL" id="JASPKY010000025">
    <property type="protein sequence ID" value="KAK9751838.1"/>
    <property type="molecule type" value="Genomic_DNA"/>
</dbReference>